<keyword evidence="7" id="KW-1185">Reference proteome</keyword>
<comment type="cofactor">
    <cofactor evidence="1">
        <name>Mg(2+)</name>
        <dbReference type="ChEBI" id="CHEBI:18420"/>
    </cofactor>
</comment>
<dbReference type="PANTHER" id="PTHR46470">
    <property type="entry name" value="N-ACYLNEURAMINATE-9-PHOSPHATASE"/>
    <property type="match status" value="1"/>
</dbReference>
<gene>
    <name evidence="6" type="ORF">DP106_07030</name>
</gene>
<dbReference type="SFLD" id="SFLDS00003">
    <property type="entry name" value="Haloacid_Dehalogenase"/>
    <property type="match status" value="1"/>
</dbReference>
<name>A0A3A6Q609_9EURY</name>
<dbReference type="InterPro" id="IPR006439">
    <property type="entry name" value="HAD-SF_hydro_IA"/>
</dbReference>
<protein>
    <submittedName>
        <fullName evidence="6">HAD family hydrolase</fullName>
    </submittedName>
</protein>
<dbReference type="NCBIfam" id="TIGR01549">
    <property type="entry name" value="HAD-SF-IA-v1"/>
    <property type="match status" value="1"/>
</dbReference>
<dbReference type="PRINTS" id="PR00413">
    <property type="entry name" value="HADHALOGNASE"/>
</dbReference>
<keyword evidence="4 6" id="KW-0378">Hydrolase</keyword>
<evidence type="ECO:0000313" key="7">
    <source>
        <dbReference type="Proteomes" id="UP000281564"/>
    </source>
</evidence>
<dbReference type="GO" id="GO:0044281">
    <property type="term" value="P:small molecule metabolic process"/>
    <property type="evidence" value="ECO:0007669"/>
    <property type="project" value="UniProtKB-ARBA"/>
</dbReference>
<accession>A0A3A6Q609</accession>
<dbReference type="EMBL" id="QMDW01000008">
    <property type="protein sequence ID" value="RJX49976.1"/>
    <property type="molecule type" value="Genomic_DNA"/>
</dbReference>
<organism evidence="6 7">
    <name type="scientific">Halonotius pteroides</name>
    <dbReference type="NCBI Taxonomy" id="268735"/>
    <lineage>
        <taxon>Archaea</taxon>
        <taxon>Methanobacteriati</taxon>
        <taxon>Methanobacteriota</taxon>
        <taxon>Stenosarchaea group</taxon>
        <taxon>Halobacteria</taxon>
        <taxon>Halobacteriales</taxon>
        <taxon>Haloferacaceae</taxon>
        <taxon>Halonotius</taxon>
    </lineage>
</organism>
<evidence type="ECO:0000256" key="4">
    <source>
        <dbReference type="ARBA" id="ARBA00022801"/>
    </source>
</evidence>
<evidence type="ECO:0000256" key="3">
    <source>
        <dbReference type="ARBA" id="ARBA00022723"/>
    </source>
</evidence>
<comment type="caution">
    <text evidence="6">The sequence shown here is derived from an EMBL/GenBank/DDBJ whole genome shotgun (WGS) entry which is preliminary data.</text>
</comment>
<dbReference type="PANTHER" id="PTHR46470:SF2">
    <property type="entry name" value="GLYCERALDEHYDE 3-PHOSPHATE PHOSPHATASE"/>
    <property type="match status" value="1"/>
</dbReference>
<sequence>MAPFDAVCFDLDGTLCQHTQDTHAMYEQAFEQAGEPLVGEPAALWNALSDPPDHDDPVGYFAAGVARVAAQNGRPDIDTLAVARALRSVIDDRAVSLLPGATDALSAASATGPIGVVTNGPKARQRTKLEALGIIDRFETAVYAAELTRSKPHTEPFEQAVADLDVAVERTLYVGNSLGYDVAGAQNAGLPVAWLCGDDERGDYDPEYVIDSLGELPAILRGES</sequence>
<dbReference type="SUPFAM" id="SSF56784">
    <property type="entry name" value="HAD-like"/>
    <property type="match status" value="1"/>
</dbReference>
<evidence type="ECO:0000256" key="1">
    <source>
        <dbReference type="ARBA" id="ARBA00001946"/>
    </source>
</evidence>
<dbReference type="AlphaFoldDB" id="A0A3A6Q609"/>
<dbReference type="GO" id="GO:0016791">
    <property type="term" value="F:phosphatase activity"/>
    <property type="evidence" value="ECO:0007669"/>
    <property type="project" value="TreeGrafter"/>
</dbReference>
<dbReference type="InterPro" id="IPR051400">
    <property type="entry name" value="HAD-like_hydrolase"/>
</dbReference>
<proteinExistence type="inferred from homology"/>
<evidence type="ECO:0000256" key="5">
    <source>
        <dbReference type="ARBA" id="ARBA00022842"/>
    </source>
</evidence>
<evidence type="ECO:0000313" key="6">
    <source>
        <dbReference type="EMBL" id="RJX49976.1"/>
    </source>
</evidence>
<evidence type="ECO:0000256" key="2">
    <source>
        <dbReference type="ARBA" id="ARBA00007958"/>
    </source>
</evidence>
<dbReference type="GO" id="GO:0046872">
    <property type="term" value="F:metal ion binding"/>
    <property type="evidence" value="ECO:0007669"/>
    <property type="project" value="UniProtKB-KW"/>
</dbReference>
<keyword evidence="3" id="KW-0479">Metal-binding</keyword>
<dbReference type="Gene3D" id="3.40.50.1000">
    <property type="entry name" value="HAD superfamily/HAD-like"/>
    <property type="match status" value="1"/>
</dbReference>
<dbReference type="InterPro" id="IPR023214">
    <property type="entry name" value="HAD_sf"/>
</dbReference>
<dbReference type="Pfam" id="PF00702">
    <property type="entry name" value="Hydrolase"/>
    <property type="match status" value="1"/>
</dbReference>
<dbReference type="OrthoDB" id="27736at2157"/>
<dbReference type="Proteomes" id="UP000281564">
    <property type="component" value="Unassembled WGS sequence"/>
</dbReference>
<dbReference type="SFLD" id="SFLDG01129">
    <property type="entry name" value="C1.5:_HAD__Beta-PGM__Phosphata"/>
    <property type="match status" value="1"/>
</dbReference>
<comment type="similarity">
    <text evidence="2">Belongs to the HAD-like hydrolase superfamily.</text>
</comment>
<dbReference type="Gene3D" id="1.20.120.710">
    <property type="entry name" value="Haloacid dehalogenase hydrolase-like domain"/>
    <property type="match status" value="1"/>
</dbReference>
<keyword evidence="5" id="KW-0460">Magnesium</keyword>
<dbReference type="InterPro" id="IPR036412">
    <property type="entry name" value="HAD-like_sf"/>
</dbReference>
<reference evidence="6 7" key="1">
    <citation type="submission" date="2018-06" db="EMBL/GenBank/DDBJ databases">
        <title>Halonotius sp. F13-13 a new haloarchaeeon isolated from a solar saltern from Isla Cristina, Huelva, Spain.</title>
        <authorList>
            <person name="Duran-Viseras A."/>
            <person name="Sanchez-Porro C."/>
            <person name="Ventosa A."/>
        </authorList>
    </citation>
    <scope>NUCLEOTIDE SEQUENCE [LARGE SCALE GENOMIC DNA]</scope>
    <source>
        <strain evidence="6 7">CECT 7525</strain>
    </source>
</reference>
<dbReference type="RefSeq" id="WP_120084482.1">
    <property type="nucleotide sequence ID" value="NZ_QMDW01000008.1"/>
</dbReference>